<evidence type="ECO:0000313" key="1">
    <source>
        <dbReference type="EMBL" id="VEL13575.1"/>
    </source>
</evidence>
<name>A0A448WJY2_9PLAT</name>
<gene>
    <name evidence="1" type="ORF">PXEA_LOCUS7015</name>
</gene>
<accession>A0A448WJY2</accession>
<organism evidence="1 2">
    <name type="scientific">Protopolystoma xenopodis</name>
    <dbReference type="NCBI Taxonomy" id="117903"/>
    <lineage>
        <taxon>Eukaryota</taxon>
        <taxon>Metazoa</taxon>
        <taxon>Spiralia</taxon>
        <taxon>Lophotrochozoa</taxon>
        <taxon>Platyhelminthes</taxon>
        <taxon>Monogenea</taxon>
        <taxon>Polyopisthocotylea</taxon>
        <taxon>Polystomatidea</taxon>
        <taxon>Polystomatidae</taxon>
        <taxon>Protopolystoma</taxon>
    </lineage>
</organism>
<reference evidence="1" key="1">
    <citation type="submission" date="2018-11" db="EMBL/GenBank/DDBJ databases">
        <authorList>
            <consortium name="Pathogen Informatics"/>
        </authorList>
    </citation>
    <scope>NUCLEOTIDE SEQUENCE</scope>
</reference>
<proteinExistence type="predicted"/>
<dbReference type="EMBL" id="CAAALY010018213">
    <property type="protein sequence ID" value="VEL13575.1"/>
    <property type="molecule type" value="Genomic_DNA"/>
</dbReference>
<dbReference type="Proteomes" id="UP000784294">
    <property type="component" value="Unassembled WGS sequence"/>
</dbReference>
<evidence type="ECO:0000313" key="2">
    <source>
        <dbReference type="Proteomes" id="UP000784294"/>
    </source>
</evidence>
<dbReference type="AlphaFoldDB" id="A0A448WJY2"/>
<protein>
    <submittedName>
        <fullName evidence="1">Uncharacterized protein</fullName>
    </submittedName>
</protein>
<keyword evidence="2" id="KW-1185">Reference proteome</keyword>
<comment type="caution">
    <text evidence="1">The sequence shown here is derived from an EMBL/GenBank/DDBJ whole genome shotgun (WGS) entry which is preliminary data.</text>
</comment>
<sequence length="235" mass="25608">MKTVFDTEIHMFSLFQEKTEFIMRAWLDIYQSPKQHDPTAIKWIFAQLEQIGIFTVPTSLSKLATRETRKSDSNRLTDSRAAQDICDLRSLASQGQTDGNFVRFFRLATVFIIERALKNLKIQEQLTIGSSTIQQQQPQQQQASAISSATWSSLGSSMTPNPSHNGLAPVSLMSVGPTGFQSANSLPGGVATLGVNSASSARIQSFTELDAYACLIGMIIKRTGAGQGDAVTKVS</sequence>